<keyword evidence="6" id="KW-0645">Protease</keyword>
<evidence type="ECO:0000256" key="13">
    <source>
        <dbReference type="SAM" id="MobiDB-lite"/>
    </source>
</evidence>
<dbReference type="PANTHER" id="PTHR13062:SF9">
    <property type="entry name" value="MICROBIAL COLLAGENASE"/>
    <property type="match status" value="1"/>
</dbReference>
<dbReference type="GO" id="GO:0004222">
    <property type="term" value="F:metalloendopeptidase activity"/>
    <property type="evidence" value="ECO:0007669"/>
    <property type="project" value="UniProtKB-EC"/>
</dbReference>
<keyword evidence="9 17" id="KW-0378">Hydrolase</keyword>
<comment type="subcellular location">
    <subcellularLocation>
        <location evidence="3">Secreted</location>
    </subcellularLocation>
</comment>
<evidence type="ECO:0000256" key="7">
    <source>
        <dbReference type="ARBA" id="ARBA00022723"/>
    </source>
</evidence>
<evidence type="ECO:0000256" key="12">
    <source>
        <dbReference type="ARBA" id="ARBA00023145"/>
    </source>
</evidence>
<evidence type="ECO:0000256" key="1">
    <source>
        <dbReference type="ARBA" id="ARBA00000424"/>
    </source>
</evidence>
<feature type="domain" description="Peptidase C-terminal archaeal/bacterial" evidence="15">
    <location>
        <begin position="764"/>
        <end position="830"/>
    </location>
</feature>
<dbReference type="InterPro" id="IPR013661">
    <property type="entry name" value="Peptidase_M9_N_dom"/>
</dbReference>
<organism evidence="17 18">
    <name type="scientific">Chitinivorax tropicus</name>
    <dbReference type="NCBI Taxonomy" id="714531"/>
    <lineage>
        <taxon>Bacteria</taxon>
        <taxon>Pseudomonadati</taxon>
        <taxon>Pseudomonadota</taxon>
        <taxon>Betaproteobacteria</taxon>
        <taxon>Chitinivorax</taxon>
    </lineage>
</organism>
<keyword evidence="7" id="KW-0479">Metal-binding</keyword>
<dbReference type="InterPro" id="IPR007280">
    <property type="entry name" value="Peptidase_C_arc/bac"/>
</dbReference>
<evidence type="ECO:0000256" key="14">
    <source>
        <dbReference type="SAM" id="SignalP"/>
    </source>
</evidence>
<keyword evidence="18" id="KW-1185">Reference proteome</keyword>
<dbReference type="Pfam" id="PF08453">
    <property type="entry name" value="Peptidase_M9_N"/>
    <property type="match status" value="1"/>
</dbReference>
<evidence type="ECO:0000256" key="4">
    <source>
        <dbReference type="ARBA" id="ARBA00012653"/>
    </source>
</evidence>
<proteinExistence type="predicted"/>
<dbReference type="GO" id="GO:0006508">
    <property type="term" value="P:proteolysis"/>
    <property type="evidence" value="ECO:0007669"/>
    <property type="project" value="UniProtKB-KW"/>
</dbReference>
<dbReference type="PRINTS" id="PR00931">
    <property type="entry name" value="MICOLLPTASE"/>
</dbReference>
<evidence type="ECO:0000256" key="6">
    <source>
        <dbReference type="ARBA" id="ARBA00022670"/>
    </source>
</evidence>
<protein>
    <recommendedName>
        <fullName evidence="4">microbial collagenase</fullName>
        <ecNumber evidence="4">3.4.24.3</ecNumber>
    </recommendedName>
</protein>
<dbReference type="EMBL" id="JACHHY010000002">
    <property type="protein sequence ID" value="MBB5017179.1"/>
    <property type="molecule type" value="Genomic_DNA"/>
</dbReference>
<keyword evidence="11" id="KW-0482">Metalloprotease</keyword>
<comment type="catalytic activity">
    <reaction evidence="1">
        <text>Digestion of native collagen in the triple helical region at Xaa-|-Gly bonds. With synthetic peptides, a preference is shown for Gly at P3 and P1', Pro and Ala at P2 and P2', and hydroxyproline, Ala or Arg at P3'.</text>
        <dbReference type="EC" id="3.4.24.3"/>
    </reaction>
</comment>
<evidence type="ECO:0000256" key="10">
    <source>
        <dbReference type="ARBA" id="ARBA00022833"/>
    </source>
</evidence>
<evidence type="ECO:0000259" key="15">
    <source>
        <dbReference type="Pfam" id="PF04151"/>
    </source>
</evidence>
<feature type="region of interest" description="Disordered" evidence="13">
    <location>
        <begin position="405"/>
        <end position="425"/>
    </location>
</feature>
<evidence type="ECO:0000256" key="9">
    <source>
        <dbReference type="ARBA" id="ARBA00022801"/>
    </source>
</evidence>
<evidence type="ECO:0000313" key="18">
    <source>
        <dbReference type="Proteomes" id="UP000575898"/>
    </source>
</evidence>
<feature type="chain" id="PRO_5033046601" description="microbial collagenase" evidence="14">
    <location>
        <begin position="27"/>
        <end position="969"/>
    </location>
</feature>
<comment type="caution">
    <text evidence="17">The sequence shown here is derived from an EMBL/GenBank/DDBJ whole genome shotgun (WGS) entry which is preliminary data.</text>
</comment>
<keyword evidence="10" id="KW-0862">Zinc</keyword>
<feature type="domain" description="Peptidase M9 collagenase N-terminal" evidence="16">
    <location>
        <begin position="83"/>
        <end position="264"/>
    </location>
</feature>
<dbReference type="GO" id="GO:0005576">
    <property type="term" value="C:extracellular region"/>
    <property type="evidence" value="ECO:0007669"/>
    <property type="project" value="UniProtKB-SubCell"/>
</dbReference>
<dbReference type="GO" id="GO:0008270">
    <property type="term" value="F:zinc ion binding"/>
    <property type="evidence" value="ECO:0007669"/>
    <property type="project" value="InterPro"/>
</dbReference>
<evidence type="ECO:0000259" key="16">
    <source>
        <dbReference type="Pfam" id="PF08453"/>
    </source>
</evidence>
<evidence type="ECO:0000256" key="11">
    <source>
        <dbReference type="ARBA" id="ARBA00023049"/>
    </source>
</evidence>
<comment type="cofactor">
    <cofactor evidence="2">
        <name>Zn(2+)</name>
        <dbReference type="ChEBI" id="CHEBI:29105"/>
    </cofactor>
</comment>
<reference evidence="17 18" key="1">
    <citation type="submission" date="2020-08" db="EMBL/GenBank/DDBJ databases">
        <title>Genomic Encyclopedia of Type Strains, Phase IV (KMG-IV): sequencing the most valuable type-strain genomes for metagenomic binning, comparative biology and taxonomic classification.</title>
        <authorList>
            <person name="Goeker M."/>
        </authorList>
    </citation>
    <scope>NUCLEOTIDE SEQUENCE [LARGE SCALE GENOMIC DNA]</scope>
    <source>
        <strain evidence="17 18">DSM 27165</strain>
    </source>
</reference>
<dbReference type="RefSeq" id="WP_184034590.1">
    <property type="nucleotide sequence ID" value="NZ_JACHHY010000002.1"/>
</dbReference>
<evidence type="ECO:0000256" key="3">
    <source>
        <dbReference type="ARBA" id="ARBA00004613"/>
    </source>
</evidence>
<accession>A0A840MJ10</accession>
<feature type="compositionally biased region" description="Polar residues" evidence="13">
    <location>
        <begin position="405"/>
        <end position="416"/>
    </location>
</feature>
<evidence type="ECO:0000256" key="5">
    <source>
        <dbReference type="ARBA" id="ARBA00022525"/>
    </source>
</evidence>
<keyword evidence="12" id="KW-0865">Zymogen</keyword>
<dbReference type="Gene3D" id="3.40.30.160">
    <property type="entry name" value="Collagenase ColT, N-terminal domain"/>
    <property type="match status" value="1"/>
</dbReference>
<dbReference type="AlphaFoldDB" id="A0A840MJ10"/>
<evidence type="ECO:0000313" key="17">
    <source>
        <dbReference type="EMBL" id="MBB5017179.1"/>
    </source>
</evidence>
<evidence type="ECO:0000256" key="8">
    <source>
        <dbReference type="ARBA" id="ARBA00022729"/>
    </source>
</evidence>
<dbReference type="PANTHER" id="PTHR13062">
    <property type="entry name" value="COLLAGENASE"/>
    <property type="match status" value="1"/>
</dbReference>
<keyword evidence="5" id="KW-0964">Secreted</keyword>
<dbReference type="Pfam" id="PF04151">
    <property type="entry name" value="PPC"/>
    <property type="match status" value="1"/>
</dbReference>
<keyword evidence="8 14" id="KW-0732">Signal</keyword>
<dbReference type="Proteomes" id="UP000575898">
    <property type="component" value="Unassembled WGS sequence"/>
</dbReference>
<feature type="signal peptide" evidence="14">
    <location>
        <begin position="1"/>
        <end position="26"/>
    </location>
</feature>
<dbReference type="Gene3D" id="1.10.390.20">
    <property type="match status" value="1"/>
</dbReference>
<evidence type="ECO:0000256" key="2">
    <source>
        <dbReference type="ARBA" id="ARBA00001947"/>
    </source>
</evidence>
<name>A0A840MJ10_9PROT</name>
<sequence>MLDSIARPFASALAVSLALFCGVSSANDALQPPRGATTPSPYTQAIVGTVTAPAPRLDFIDETTSRASQPDHRYPVEADDPLCRRDELAKAQGQALIKSVKGSSINCMNSLFRLAGPDAQVVFGERQMITVASEFLRLAQGYKGNNDSQIHQIAVFLRAGYYTQWYNRGQIGGYSDALRRAMQPALDAFFSNRAARDVSRENGAVLGEVVTLIDSASENARFLPQMLDLLNRFDASYARHGTMQNAINNVFMVLFHGHQHDDFTQLVKHDRRYVDTLYNFYRRNIDLRNTDSAFMLANAVREMSRFMQHSERKPQVQPLLRTVFGDNDMVGAGSDIWLAAASSAEYFDKENCKYYGTCDFRQTLARIALPMAHRCSPTVTIRAQRMTPEQFVSACKQIGARESQFHSSLSGNGDTPQTPPAANDQNKHLEVVVFDDYRQYARYGQAIFGIDTHNGGIYLEGQPANAGNQARFISYAASWLKPGFQIWNLDHGFAHYLNGRFNMEGDFNQVMSLPTAWWVEGFAAYFVRQNDFDEAFAAARRPLPPLSGIFKLSYNPDGANQHEAYLAVRFMFERHRDDVERIIERMRTGDYAGYLDLIEKIGSRYDAEFRHWLTTAHSTAIFADAKAAKPTKNTAPTISPIAAQVILANRTSAPIPFLIGDKETNPAKLKLNVLSNDTNLLPVSGLVVQGNRDQRYLTITPAAGRTGRAMVIVSVTDGVLSSTITLQVTVKQHSDSTNGHCPSNAAELTHGCVRKQLDNQLNPYYFIQVPEDTATLRLSTSGGAGDVDLYLQNASGWPTEQHYLAKSTSAGNNESIEIRQPAPGRYHVMLKARQPFSDVSLSATLEADQGGKPTEEYAESKCPKRRDELSNLCLRTGQSGSMEYYWILMPAGSKRVIVSTSGGVGDVVLYAHSSPWPTETNHLAMSARIGNQETVTLENTGSMEHYLYFTVVGKPTFQGLNLRARILKD</sequence>
<dbReference type="Pfam" id="PF01752">
    <property type="entry name" value="Peptidase_M9"/>
    <property type="match status" value="1"/>
</dbReference>
<dbReference type="Gene3D" id="2.60.120.380">
    <property type="match status" value="2"/>
</dbReference>
<dbReference type="EC" id="3.4.24.3" evidence="4"/>
<dbReference type="InterPro" id="IPR002169">
    <property type="entry name" value="Peptidase_M9A/M9B"/>
</dbReference>
<gene>
    <name evidence="17" type="ORF">HNQ59_000441</name>
</gene>